<dbReference type="EMBL" id="OBDY01000020">
    <property type="protein sequence ID" value="SNY59113.1"/>
    <property type="molecule type" value="Genomic_DNA"/>
</dbReference>
<dbReference type="InterPro" id="IPR006016">
    <property type="entry name" value="UspA"/>
</dbReference>
<reference evidence="3 4" key="1">
    <citation type="submission" date="2017-09" db="EMBL/GenBank/DDBJ databases">
        <authorList>
            <person name="Ehlers B."/>
            <person name="Leendertz F.H."/>
        </authorList>
    </citation>
    <scope>NUCLEOTIDE SEQUENCE [LARGE SCALE GENOMIC DNA]</scope>
    <source>
        <strain evidence="3 4">CGMCC 4.6857</strain>
    </source>
</reference>
<dbReference type="Proteomes" id="UP000219612">
    <property type="component" value="Unassembled WGS sequence"/>
</dbReference>
<proteinExistence type="inferred from homology"/>
<evidence type="ECO:0000256" key="1">
    <source>
        <dbReference type="ARBA" id="ARBA00008791"/>
    </source>
</evidence>
<evidence type="ECO:0000313" key="4">
    <source>
        <dbReference type="Proteomes" id="UP000219612"/>
    </source>
</evidence>
<dbReference type="PANTHER" id="PTHR46268:SF6">
    <property type="entry name" value="UNIVERSAL STRESS PROTEIN UP12"/>
    <property type="match status" value="1"/>
</dbReference>
<gene>
    <name evidence="3" type="ORF">SAMN05421748_12041</name>
</gene>
<dbReference type="SUPFAM" id="SSF52402">
    <property type="entry name" value="Adenine nucleotide alpha hydrolases-like"/>
    <property type="match status" value="2"/>
</dbReference>
<name>A0A285JGB6_9ACTN</name>
<sequence>MRNPSIVVGTDGTDCGTSAVEWAAAEALRRRAPLHIVHAFDWDWTESRLDIGNEYIDVARLLAEGVVSAAHDRARALAPELEIETDTLIGHAAARLVEVSRGAQLLVVGSRGRGGFAGLLLGSVSQRMATHAPCPVVVVRGHAMPDGPVVVGADDSAGTDHVLEHAFEAAATREASLTVVRSYLPVIPLWLADVRPADVDTPSQDADERARLDELLTPWITKYPQVKVDVVLTHDSAAAALVAASATAQLVVIGSHGHGVIGGALLGSAGFPLLHHAKCPVLVVRPEA</sequence>
<dbReference type="RefSeq" id="WP_097325568.1">
    <property type="nucleotide sequence ID" value="NZ_OBDY01000020.1"/>
</dbReference>
<dbReference type="AlphaFoldDB" id="A0A285JGB6"/>
<dbReference type="PANTHER" id="PTHR46268">
    <property type="entry name" value="STRESS RESPONSE PROTEIN NHAX"/>
    <property type="match status" value="1"/>
</dbReference>
<feature type="domain" description="UspA" evidence="2">
    <location>
        <begin position="6"/>
        <end position="140"/>
    </location>
</feature>
<dbReference type="InterPro" id="IPR014729">
    <property type="entry name" value="Rossmann-like_a/b/a_fold"/>
</dbReference>
<dbReference type="OrthoDB" id="3402850at2"/>
<dbReference type="Pfam" id="PF00582">
    <property type="entry name" value="Usp"/>
    <property type="match status" value="2"/>
</dbReference>
<accession>A0A285JGB6</accession>
<dbReference type="Gene3D" id="3.40.50.620">
    <property type="entry name" value="HUPs"/>
    <property type="match status" value="2"/>
</dbReference>
<feature type="domain" description="UspA" evidence="2">
    <location>
        <begin position="148"/>
        <end position="285"/>
    </location>
</feature>
<dbReference type="InterPro" id="IPR006015">
    <property type="entry name" value="Universal_stress_UspA"/>
</dbReference>
<evidence type="ECO:0000313" key="3">
    <source>
        <dbReference type="EMBL" id="SNY59113.1"/>
    </source>
</evidence>
<evidence type="ECO:0000259" key="2">
    <source>
        <dbReference type="Pfam" id="PF00582"/>
    </source>
</evidence>
<keyword evidence="4" id="KW-1185">Reference proteome</keyword>
<dbReference type="PRINTS" id="PR01438">
    <property type="entry name" value="UNVRSLSTRESS"/>
</dbReference>
<protein>
    <submittedName>
        <fullName evidence="3">Nucleotide-binding universal stress protein, UspA family</fullName>
    </submittedName>
</protein>
<comment type="similarity">
    <text evidence="1">Belongs to the universal stress protein A family.</text>
</comment>
<organism evidence="3 4">
    <name type="scientific">Paractinoplanes atraurantiacus</name>
    <dbReference type="NCBI Taxonomy" id="1036182"/>
    <lineage>
        <taxon>Bacteria</taxon>
        <taxon>Bacillati</taxon>
        <taxon>Actinomycetota</taxon>
        <taxon>Actinomycetes</taxon>
        <taxon>Micromonosporales</taxon>
        <taxon>Micromonosporaceae</taxon>
        <taxon>Paractinoplanes</taxon>
    </lineage>
</organism>